<comment type="caution">
    <text evidence="1">The sequence shown here is derived from an EMBL/GenBank/DDBJ whole genome shotgun (WGS) entry which is preliminary data.</text>
</comment>
<evidence type="ECO:0000313" key="2">
    <source>
        <dbReference type="Proteomes" id="UP000193920"/>
    </source>
</evidence>
<dbReference type="AlphaFoldDB" id="A0A1Y2AEG2"/>
<name>A0A1Y2AEG2_9FUNG</name>
<organism evidence="1 2">
    <name type="scientific">Neocallimastix californiae</name>
    <dbReference type="NCBI Taxonomy" id="1754190"/>
    <lineage>
        <taxon>Eukaryota</taxon>
        <taxon>Fungi</taxon>
        <taxon>Fungi incertae sedis</taxon>
        <taxon>Chytridiomycota</taxon>
        <taxon>Chytridiomycota incertae sedis</taxon>
        <taxon>Neocallimastigomycetes</taxon>
        <taxon>Neocallimastigales</taxon>
        <taxon>Neocallimastigaceae</taxon>
        <taxon>Neocallimastix</taxon>
    </lineage>
</organism>
<dbReference type="EMBL" id="MCOG01000275">
    <property type="protein sequence ID" value="ORY20973.1"/>
    <property type="molecule type" value="Genomic_DNA"/>
</dbReference>
<dbReference type="Proteomes" id="UP000193920">
    <property type="component" value="Unassembled WGS sequence"/>
</dbReference>
<protein>
    <submittedName>
        <fullName evidence="1">Uncharacterized protein</fullName>
    </submittedName>
</protein>
<keyword evidence="2" id="KW-1185">Reference proteome</keyword>
<proteinExistence type="predicted"/>
<sequence length="140" mass="16446">MKLLAKIKFYFTYNNQLNINENNKEKTNKYNKYSKINIIKKVNNKLKVKHNLNQGNNLTYKSNLSVTKVKPKLGTSTLNHNYKIYNSKTVAVLISFVLKNITYKSKMRKIKAHSHESDFSPPYYVNTKNNTINKHFIDNN</sequence>
<reference evidence="1 2" key="1">
    <citation type="submission" date="2016-08" db="EMBL/GenBank/DDBJ databases">
        <title>A Parts List for Fungal Cellulosomes Revealed by Comparative Genomics.</title>
        <authorList>
            <consortium name="DOE Joint Genome Institute"/>
            <person name="Haitjema C.H."/>
            <person name="Gilmore S.P."/>
            <person name="Henske J.K."/>
            <person name="Solomon K.V."/>
            <person name="De Groot R."/>
            <person name="Kuo A."/>
            <person name="Mondo S.J."/>
            <person name="Salamov A.A."/>
            <person name="Labutti K."/>
            <person name="Zhao Z."/>
            <person name="Chiniquy J."/>
            <person name="Barry K."/>
            <person name="Brewer H.M."/>
            <person name="Purvine S.O."/>
            <person name="Wright A.T."/>
            <person name="Boxma B."/>
            <person name="Van Alen T."/>
            <person name="Hackstein J.H."/>
            <person name="Baker S.E."/>
            <person name="Grigoriev I.V."/>
            <person name="O'Malley M.A."/>
        </authorList>
    </citation>
    <scope>NUCLEOTIDE SEQUENCE [LARGE SCALE GENOMIC DNA]</scope>
    <source>
        <strain evidence="1 2">G1</strain>
    </source>
</reference>
<gene>
    <name evidence="1" type="ORF">LY90DRAFT_633115</name>
</gene>
<evidence type="ECO:0000313" key="1">
    <source>
        <dbReference type="EMBL" id="ORY20973.1"/>
    </source>
</evidence>
<accession>A0A1Y2AEG2</accession>